<reference evidence="4 5" key="2">
    <citation type="submission" date="2024-05" db="EMBL/GenBank/DDBJ databases">
        <authorList>
            <person name="Chen Y."/>
            <person name="Shah S."/>
            <person name="Dougan E. K."/>
            <person name="Thang M."/>
            <person name="Chan C."/>
        </authorList>
    </citation>
    <scope>NUCLEOTIDE SEQUENCE [LARGE SCALE GENOMIC DNA]</scope>
</reference>
<evidence type="ECO:0000313" key="5">
    <source>
        <dbReference type="Proteomes" id="UP001152797"/>
    </source>
</evidence>
<feature type="compositionally biased region" description="Gly residues" evidence="1">
    <location>
        <begin position="797"/>
        <end position="806"/>
    </location>
</feature>
<feature type="compositionally biased region" description="Polar residues" evidence="1">
    <location>
        <begin position="240"/>
        <end position="249"/>
    </location>
</feature>
<feature type="region of interest" description="Disordered" evidence="1">
    <location>
        <begin position="232"/>
        <end position="259"/>
    </location>
</feature>
<protein>
    <submittedName>
        <fullName evidence="4">Glycine-rich domain-containing protein</fullName>
    </submittedName>
</protein>
<dbReference type="EMBL" id="CAMXCT010001731">
    <property type="protein sequence ID" value="CAI3992582.1"/>
    <property type="molecule type" value="Genomic_DNA"/>
</dbReference>
<accession>A0A9P1CHX8</accession>
<feature type="domain" description="Glycine-rich" evidence="2">
    <location>
        <begin position="425"/>
        <end position="669"/>
    </location>
</feature>
<evidence type="ECO:0000313" key="3">
    <source>
        <dbReference type="EMBL" id="CAI3992582.1"/>
    </source>
</evidence>
<evidence type="ECO:0000256" key="1">
    <source>
        <dbReference type="SAM" id="MobiDB-lite"/>
    </source>
</evidence>
<proteinExistence type="predicted"/>
<feature type="compositionally biased region" description="Basic residues" evidence="1">
    <location>
        <begin position="764"/>
        <end position="775"/>
    </location>
</feature>
<sequence length="986" mass="99491">MTERPAGVPTLRLDTPGRRHGHVFYPREDPAARPRSISRTRSGETLVGPVGPAPLLRAASLPVLPREAPREASVAVPVSGSMNARGDLGPKSPTAREVAVPIQPSTQVLCRAASESKLRPTPKPVQKEKPRRSPGGSEPSPPRQWSWKSRQSSPQPIQRGLGNAACDAPPERPCWSRIGWQTERYRARGGDGRHWDEEEVPIPRPASRFHRGYLAGDKISQARASIAARKYAEQHAGRSGQLSQRGMTRSTREKESPELVLQTGRNVSNQTGKVTDKKMHRLQLYVRPTRLHPVCHWLPVKRLLPAVSQAAAAPAFCGPAMQKNEAALADSSVEPCLCIEDQTHCGGMVSQDQCIEDGAEWQTLPAPCVGTKLKGGDFICDSVESLDECNGKYTTTGEGEFLQCQISGPNCLAAGPFCKEYLSVELEYLIVGGGGGGGSGGGGAGGLIQGKGLKMKAGDSLVVIVGGGGSGGGGGWKKAKRNPGNGGMSKLGSIEASGGGRGAGGKRFKKPGSNGGSGGGGGFDHPNVKRSSGKKGQGNGGGRSTRRSYGAGGGGGGAGKAGKDAKKKHYGGAGGDGIPSDITGETKWYAGGGGGGVNKNGNKELENGGGLGGRGGGGKGSSWASEVKHGAASFTGTDGEDNTGGGGGGTDPECRVGGVGGSGLVVVRYPSPVPLMVGGSITSKGGYQIHSFQNVGTSKLEYDPGLKALELQYLVVAGGGGAGGGGGGGGGVLQGVVTIKKGETWKVKVGKGGDAGQGGQKPANNKRKRSTKGGKSRLGPLVAVGGGRGADRSKSPGSGGSGGGGRWDQIKRNPGFAEPGQGHPGGISSRSSWGGSAGGGGAGAAGKCSRGKHRGGHGGDGIPSDITGKMKWYGGGGGGGVNYNGNKNLKDGGGKGGKGGGGGGSSFGSKRSSNTKKFTGSNGKKNTGGGGGGTDPNCKRAGSGGSGIVVVRYKSDVALLQGGSVKVVNGEQIHTFTEGTETLKFA</sequence>
<dbReference type="Pfam" id="PF21722">
    <property type="entry name" value="Gly_rich_2"/>
    <property type="match status" value="2"/>
</dbReference>
<feature type="compositionally biased region" description="Gly residues" evidence="1">
    <location>
        <begin position="550"/>
        <end position="560"/>
    </location>
</feature>
<evidence type="ECO:0000259" key="2">
    <source>
        <dbReference type="Pfam" id="PF21722"/>
    </source>
</evidence>
<feature type="compositionally biased region" description="Polar residues" evidence="1">
    <location>
        <begin position="146"/>
        <end position="156"/>
    </location>
</feature>
<evidence type="ECO:0000313" key="4">
    <source>
        <dbReference type="EMBL" id="CAL4779894.1"/>
    </source>
</evidence>
<feature type="region of interest" description="Disordered" evidence="1">
    <location>
        <begin position="471"/>
        <end position="581"/>
    </location>
</feature>
<feature type="compositionally biased region" description="Gly residues" evidence="1">
    <location>
        <begin position="513"/>
        <end position="523"/>
    </location>
</feature>
<feature type="compositionally biased region" description="Gly residues" evidence="1">
    <location>
        <begin position="894"/>
        <end position="906"/>
    </location>
</feature>
<dbReference type="EMBL" id="CAMXCT030001731">
    <property type="protein sequence ID" value="CAL4779894.1"/>
    <property type="molecule type" value="Genomic_DNA"/>
</dbReference>
<dbReference type="OrthoDB" id="440296at2759"/>
<feature type="region of interest" description="Disordered" evidence="1">
    <location>
        <begin position="894"/>
        <end position="945"/>
    </location>
</feature>
<keyword evidence="5" id="KW-1185">Reference proteome</keyword>
<feature type="region of interest" description="Disordered" evidence="1">
    <location>
        <begin position="593"/>
        <end position="653"/>
    </location>
</feature>
<reference evidence="3" key="1">
    <citation type="submission" date="2022-10" db="EMBL/GenBank/DDBJ databases">
        <authorList>
            <person name="Chen Y."/>
            <person name="Dougan E. K."/>
            <person name="Chan C."/>
            <person name="Rhodes N."/>
            <person name="Thang M."/>
        </authorList>
    </citation>
    <scope>NUCLEOTIDE SEQUENCE</scope>
</reference>
<dbReference type="AlphaFoldDB" id="A0A9P1CHX8"/>
<comment type="caution">
    <text evidence="3">The sequence shown here is derived from an EMBL/GenBank/DDBJ whole genome shotgun (WGS) entry which is preliminary data.</text>
</comment>
<dbReference type="EMBL" id="CAMXCT020001731">
    <property type="protein sequence ID" value="CAL1145957.1"/>
    <property type="molecule type" value="Genomic_DNA"/>
</dbReference>
<dbReference type="InterPro" id="IPR049304">
    <property type="entry name" value="Gly_rich_dom"/>
</dbReference>
<gene>
    <name evidence="3" type="ORF">C1SCF055_LOCUS19400</name>
</gene>
<organism evidence="3">
    <name type="scientific">Cladocopium goreaui</name>
    <dbReference type="NCBI Taxonomy" id="2562237"/>
    <lineage>
        <taxon>Eukaryota</taxon>
        <taxon>Sar</taxon>
        <taxon>Alveolata</taxon>
        <taxon>Dinophyceae</taxon>
        <taxon>Suessiales</taxon>
        <taxon>Symbiodiniaceae</taxon>
        <taxon>Cladocopium</taxon>
    </lineage>
</organism>
<name>A0A9P1CHX8_9DINO</name>
<dbReference type="Proteomes" id="UP001152797">
    <property type="component" value="Unassembled WGS sequence"/>
</dbReference>
<feature type="compositionally biased region" description="Gly residues" evidence="1">
    <location>
        <begin position="607"/>
        <end position="620"/>
    </location>
</feature>
<feature type="region of interest" description="Disordered" evidence="1">
    <location>
        <begin position="748"/>
        <end position="865"/>
    </location>
</feature>
<feature type="region of interest" description="Disordered" evidence="1">
    <location>
        <begin position="1"/>
        <end position="169"/>
    </location>
</feature>
<feature type="compositionally biased region" description="Gly residues" evidence="1">
    <location>
        <begin position="835"/>
        <end position="844"/>
    </location>
</feature>
<feature type="compositionally biased region" description="Low complexity" evidence="1">
    <location>
        <begin position="907"/>
        <end position="925"/>
    </location>
</feature>
<feature type="domain" description="Glycine-rich" evidence="2">
    <location>
        <begin position="701"/>
        <end position="954"/>
    </location>
</feature>
<feature type="compositionally biased region" description="Gly residues" evidence="1">
    <location>
        <begin position="750"/>
        <end position="759"/>
    </location>
</feature>